<proteinExistence type="predicted"/>
<reference evidence="3" key="2">
    <citation type="submission" date="2021-02" db="EMBL/GenBank/DDBJ databases">
        <title>Metagenome-assembled genomes from human diarrheal sample B26.</title>
        <authorList>
            <person name="Ateba T.P."/>
            <person name="Alayande K.A."/>
            <person name="Mwanza M."/>
        </authorList>
    </citation>
    <scope>NUCLEOTIDE SEQUENCE</scope>
    <source>
        <strain evidence="3">06WH</strain>
    </source>
</reference>
<evidence type="ECO:0000313" key="3">
    <source>
        <dbReference type="EMBL" id="MBN2953877.1"/>
    </source>
</evidence>
<dbReference type="SUPFAM" id="SSF52540">
    <property type="entry name" value="P-loop containing nucleoside triphosphate hydrolases"/>
    <property type="match status" value="1"/>
</dbReference>
<reference evidence="5 6" key="1">
    <citation type="submission" date="2015-09" db="EMBL/GenBank/DDBJ databases">
        <authorList>
            <consortium name="Pathogen Informatics"/>
        </authorList>
    </citation>
    <scope>NUCLEOTIDE SEQUENCE [LARGE SCALE GENOMIC DNA]</scope>
    <source>
        <strain evidence="1 5">2789STDY5608849</strain>
        <strain evidence="2 6">2789STDY5834885</strain>
    </source>
</reference>
<dbReference type="Proteomes" id="UP000095706">
    <property type="component" value="Unassembled WGS sequence"/>
</dbReference>
<name>A0A174F5N0_9FIRM</name>
<evidence type="ECO:0000313" key="1">
    <source>
        <dbReference type="EMBL" id="CUO43640.1"/>
    </source>
</evidence>
<accession>A0A174F5N0</accession>
<evidence type="ECO:0000313" key="6">
    <source>
        <dbReference type="Proteomes" id="UP000095709"/>
    </source>
</evidence>
<dbReference type="Proteomes" id="UP001199915">
    <property type="component" value="Unassembled WGS sequence"/>
</dbReference>
<dbReference type="EMBL" id="JAKNFS010000030">
    <property type="protein sequence ID" value="MCG4767055.1"/>
    <property type="molecule type" value="Genomic_DNA"/>
</dbReference>
<keyword evidence="3" id="KW-0648">Protein biosynthesis</keyword>
<dbReference type="Proteomes" id="UP000737612">
    <property type="component" value="Unassembled WGS sequence"/>
</dbReference>
<dbReference type="InterPro" id="IPR027417">
    <property type="entry name" value="P-loop_NTPase"/>
</dbReference>
<dbReference type="EMBL" id="JAFHBD010000039">
    <property type="protein sequence ID" value="MBN2953877.1"/>
    <property type="molecule type" value="Genomic_DNA"/>
</dbReference>
<evidence type="ECO:0000313" key="2">
    <source>
        <dbReference type="EMBL" id="CUP25881.1"/>
    </source>
</evidence>
<dbReference type="EMBL" id="CYYV01000009">
    <property type="protein sequence ID" value="CUO43640.1"/>
    <property type="molecule type" value="Genomic_DNA"/>
</dbReference>
<dbReference type="Proteomes" id="UP000095709">
    <property type="component" value="Unassembled WGS sequence"/>
</dbReference>
<reference evidence="4" key="3">
    <citation type="submission" date="2022-01" db="EMBL/GenBank/DDBJ databases">
        <title>Collection of gut derived symbiotic bacterial strains cultured from healthy donors.</title>
        <authorList>
            <person name="Lin H."/>
            <person name="Kohout C."/>
            <person name="Waligurski E."/>
            <person name="Pamer E.G."/>
        </authorList>
    </citation>
    <scope>NUCLEOTIDE SEQUENCE</scope>
    <source>
        <strain evidence="4">DFI.5.49</strain>
    </source>
</reference>
<evidence type="ECO:0000313" key="5">
    <source>
        <dbReference type="Proteomes" id="UP000095706"/>
    </source>
</evidence>
<protein>
    <submittedName>
        <fullName evidence="3">Translation initiation factor 2</fullName>
    </submittedName>
</protein>
<keyword evidence="3" id="KW-0396">Initiation factor</keyword>
<sequence>MKGKKRVIIQNNRVHYEFVIKRNITIIQGDSASGKTTLVNMIRQAENLGESSGINVSCEVPCRVLEGVNWKIILENSRESIFFIDEENYFIKTEEFASAIRGSENYFVLITRENLYNLPYSVEEIYGLHVSGKYRDTRKIYQKMYQIYPKTARLPVRVQKIITEDSNSGYQFFENVCAERNITCESAGGKTKIPEMIGKAGTEETCIIADGAAIGAEMNLLSNKIEEKQNVHLYLPESFEWLILNSDLLQDKEVRKILENPEDYIDSTEFFSWEQYFTKLLIQKTEGTYLQYKKAKLNPSYLQDKNKNKILESIQGIQWKIKSLK</sequence>
<dbReference type="RefSeq" id="WP_055227896.1">
    <property type="nucleotide sequence ID" value="NZ_CABJFB010000002.1"/>
</dbReference>
<dbReference type="GeneID" id="79855062"/>
<evidence type="ECO:0000313" key="4">
    <source>
        <dbReference type="EMBL" id="MCG4767055.1"/>
    </source>
</evidence>
<dbReference type="GO" id="GO:0003743">
    <property type="term" value="F:translation initiation factor activity"/>
    <property type="evidence" value="ECO:0007669"/>
    <property type="project" value="UniProtKB-KW"/>
</dbReference>
<gene>
    <name evidence="1" type="ORF">ERS852406_01958</name>
    <name evidence="2" type="ORF">ERS852498_01594</name>
    <name evidence="3" type="ORF">JTJ23_09850</name>
    <name evidence="4" type="ORF">L0N21_16315</name>
</gene>
<dbReference type="EMBL" id="CZAL01000007">
    <property type="protein sequence ID" value="CUP25881.1"/>
    <property type="molecule type" value="Genomic_DNA"/>
</dbReference>
<dbReference type="AlphaFoldDB" id="A0A174F5N0"/>
<organism evidence="1 5">
    <name type="scientific">Fusicatenibacter saccharivorans</name>
    <dbReference type="NCBI Taxonomy" id="1150298"/>
    <lineage>
        <taxon>Bacteria</taxon>
        <taxon>Bacillati</taxon>
        <taxon>Bacillota</taxon>
        <taxon>Clostridia</taxon>
        <taxon>Lachnospirales</taxon>
        <taxon>Lachnospiraceae</taxon>
        <taxon>Fusicatenibacter</taxon>
    </lineage>
</organism>